<organism evidence="1 2">
    <name type="scientific">Exidia glandulosa HHB12029</name>
    <dbReference type="NCBI Taxonomy" id="1314781"/>
    <lineage>
        <taxon>Eukaryota</taxon>
        <taxon>Fungi</taxon>
        <taxon>Dikarya</taxon>
        <taxon>Basidiomycota</taxon>
        <taxon>Agaricomycotina</taxon>
        <taxon>Agaricomycetes</taxon>
        <taxon>Auriculariales</taxon>
        <taxon>Exidiaceae</taxon>
        <taxon>Exidia</taxon>
    </lineage>
</organism>
<proteinExistence type="predicted"/>
<gene>
    <name evidence="1" type="ORF">EXIGLDRAFT_846606</name>
</gene>
<evidence type="ECO:0000313" key="2">
    <source>
        <dbReference type="Proteomes" id="UP000077266"/>
    </source>
</evidence>
<name>A0A165ASN4_EXIGL</name>
<dbReference type="Proteomes" id="UP000077266">
    <property type="component" value="Unassembled WGS sequence"/>
</dbReference>
<protein>
    <submittedName>
        <fullName evidence="1">Uncharacterized protein</fullName>
    </submittedName>
</protein>
<dbReference type="AlphaFoldDB" id="A0A165ASN4"/>
<sequence length="170" mass="19173">MTMIRGTAHLLCYLFQITRVRLNGVMPDRWGAILGHHLTALIIWGKFEPFIDTQLLRVIFLGCPKLQELLLQEYVEPPSEDLHVDMRMPAFTSHMPAPALRHLDIHSHSDTIATILASLSEVFIRSMSISTSDGIDFDGDPLLYDLMRGMSPLVSITVDDEQYVLLVDAV</sequence>
<keyword evidence="2" id="KW-1185">Reference proteome</keyword>
<reference evidence="1 2" key="1">
    <citation type="journal article" date="2016" name="Mol. Biol. Evol.">
        <title>Comparative Genomics of Early-Diverging Mushroom-Forming Fungi Provides Insights into the Origins of Lignocellulose Decay Capabilities.</title>
        <authorList>
            <person name="Nagy L.G."/>
            <person name="Riley R."/>
            <person name="Tritt A."/>
            <person name="Adam C."/>
            <person name="Daum C."/>
            <person name="Floudas D."/>
            <person name="Sun H."/>
            <person name="Yadav J.S."/>
            <person name="Pangilinan J."/>
            <person name="Larsson K.H."/>
            <person name="Matsuura K."/>
            <person name="Barry K."/>
            <person name="Labutti K."/>
            <person name="Kuo R."/>
            <person name="Ohm R.A."/>
            <person name="Bhattacharya S.S."/>
            <person name="Shirouzu T."/>
            <person name="Yoshinaga Y."/>
            <person name="Martin F.M."/>
            <person name="Grigoriev I.V."/>
            <person name="Hibbett D.S."/>
        </authorList>
    </citation>
    <scope>NUCLEOTIDE SEQUENCE [LARGE SCALE GENOMIC DNA]</scope>
    <source>
        <strain evidence="1 2">HHB12029</strain>
    </source>
</reference>
<dbReference type="EMBL" id="KV426631">
    <property type="protein sequence ID" value="KZV79361.1"/>
    <property type="molecule type" value="Genomic_DNA"/>
</dbReference>
<evidence type="ECO:0000313" key="1">
    <source>
        <dbReference type="EMBL" id="KZV79361.1"/>
    </source>
</evidence>
<accession>A0A165ASN4</accession>
<dbReference type="InParanoid" id="A0A165ASN4"/>